<evidence type="ECO:0000256" key="5">
    <source>
        <dbReference type="ARBA" id="ARBA00022705"/>
    </source>
</evidence>
<gene>
    <name evidence="9" type="primary">holB</name>
    <name evidence="9" type="ORF">P9B03_19460</name>
</gene>
<dbReference type="RefSeq" id="WP_326125160.1">
    <property type="nucleotide sequence ID" value="NZ_JARSFG010000037.1"/>
</dbReference>
<dbReference type="GO" id="GO:0003677">
    <property type="term" value="F:DNA binding"/>
    <property type="evidence" value="ECO:0007669"/>
    <property type="project" value="InterPro"/>
</dbReference>
<evidence type="ECO:0000256" key="7">
    <source>
        <dbReference type="ARBA" id="ARBA00049244"/>
    </source>
</evidence>
<dbReference type="PANTHER" id="PTHR11669">
    <property type="entry name" value="REPLICATION FACTOR C / DNA POLYMERASE III GAMMA-TAU SUBUNIT"/>
    <property type="match status" value="1"/>
</dbReference>
<dbReference type="GO" id="GO:0009360">
    <property type="term" value="C:DNA polymerase III complex"/>
    <property type="evidence" value="ECO:0007669"/>
    <property type="project" value="InterPro"/>
</dbReference>
<dbReference type="FunFam" id="3.40.50.300:FF:001255">
    <property type="entry name" value="DNA polymerase III subunit delta"/>
    <property type="match status" value="1"/>
</dbReference>
<organism evidence="9 10">
    <name type="scientific">Metasolibacillus meyeri</name>
    <dbReference type="NCBI Taxonomy" id="1071052"/>
    <lineage>
        <taxon>Bacteria</taxon>
        <taxon>Bacillati</taxon>
        <taxon>Bacillota</taxon>
        <taxon>Bacilli</taxon>
        <taxon>Bacillales</taxon>
        <taxon>Caryophanaceae</taxon>
        <taxon>Metasolibacillus</taxon>
    </lineage>
</organism>
<evidence type="ECO:0000313" key="10">
    <source>
        <dbReference type="Proteomes" id="UP001344888"/>
    </source>
</evidence>
<comment type="caution">
    <text evidence="9">The sequence shown here is derived from an EMBL/GenBank/DDBJ whole genome shotgun (WGS) entry which is preliminary data.</text>
</comment>
<protein>
    <recommendedName>
        <fullName evidence="2">DNA polymerase III subunit delta'</fullName>
        <ecNumber evidence="1">2.7.7.7</ecNumber>
    </recommendedName>
</protein>
<evidence type="ECO:0000256" key="6">
    <source>
        <dbReference type="ARBA" id="ARBA00022932"/>
    </source>
</evidence>
<dbReference type="InterPro" id="IPR050238">
    <property type="entry name" value="DNA_Rep/Repair_Clamp_Loader"/>
</dbReference>
<dbReference type="GO" id="GO:0008408">
    <property type="term" value="F:3'-5' exonuclease activity"/>
    <property type="evidence" value="ECO:0007669"/>
    <property type="project" value="InterPro"/>
</dbReference>
<sequence length="334" mass="38500">MAHNMNELEMLQPVVIKQIQTIYEKNRMVHAYIFDGERGSGKKAVMQFFLKLLLCENVSNNVPCETCRNCIRVDSGNHPNIRQIEPDGQFIKVDQVRELISEMTMTAAEEGRKIYVLHHADKLNVASANTLLKFLEEPDGNVMAILLTEQIQSLLPTIRSRCQHIKFSLVPRHIIMQQLIEQEITHSMAATVSMVANELETALFLAKDELFAHARKTVLKLIEAVRKNVHESMLIVHEEWLPSFKEKSEMEQALDLLLFAYRDIVALKANMESTCTYPDMLPVFKEIALHTTHEQLSNQMQAILQARQQLQRNMNRTLLMEQLMLNLQEGYTFV</sequence>
<dbReference type="EMBL" id="JARSFG010000037">
    <property type="protein sequence ID" value="MEC1180645.1"/>
    <property type="molecule type" value="Genomic_DNA"/>
</dbReference>
<evidence type="ECO:0000256" key="4">
    <source>
        <dbReference type="ARBA" id="ARBA00022695"/>
    </source>
</evidence>
<keyword evidence="5" id="KW-0235">DNA replication</keyword>
<dbReference type="EC" id="2.7.7.7" evidence="1"/>
<reference evidence="9 10" key="1">
    <citation type="submission" date="2023-03" db="EMBL/GenBank/DDBJ databases">
        <title>Bacillus Genome Sequencing.</title>
        <authorList>
            <person name="Dunlap C."/>
        </authorList>
    </citation>
    <scope>NUCLEOTIDE SEQUENCE [LARGE SCALE GENOMIC DNA]</scope>
    <source>
        <strain evidence="9 10">B-59205</strain>
    </source>
</reference>
<dbReference type="InterPro" id="IPR027417">
    <property type="entry name" value="P-loop_NTPase"/>
</dbReference>
<dbReference type="SUPFAM" id="SSF52540">
    <property type="entry name" value="P-loop containing nucleoside triphosphate hydrolases"/>
    <property type="match status" value="1"/>
</dbReference>
<dbReference type="InterPro" id="IPR004622">
    <property type="entry name" value="DNA_pol_HolB"/>
</dbReference>
<feature type="domain" description="DNA polymerase III delta subunit C-terminal" evidence="8">
    <location>
        <begin position="241"/>
        <end position="328"/>
    </location>
</feature>
<keyword evidence="6" id="KW-0239">DNA-directed DNA polymerase</keyword>
<dbReference type="GO" id="GO:0006261">
    <property type="term" value="P:DNA-templated DNA replication"/>
    <property type="evidence" value="ECO:0007669"/>
    <property type="project" value="TreeGrafter"/>
</dbReference>
<evidence type="ECO:0000256" key="2">
    <source>
        <dbReference type="ARBA" id="ARBA00014363"/>
    </source>
</evidence>
<evidence type="ECO:0000256" key="1">
    <source>
        <dbReference type="ARBA" id="ARBA00012417"/>
    </source>
</evidence>
<name>A0AAW9NT08_9BACL</name>
<evidence type="ECO:0000256" key="3">
    <source>
        <dbReference type="ARBA" id="ARBA00022679"/>
    </source>
</evidence>
<dbReference type="Proteomes" id="UP001344888">
    <property type="component" value="Unassembled WGS sequence"/>
</dbReference>
<dbReference type="PANTHER" id="PTHR11669:SF8">
    <property type="entry name" value="DNA POLYMERASE III SUBUNIT DELTA"/>
    <property type="match status" value="1"/>
</dbReference>
<dbReference type="NCBIfam" id="TIGR00678">
    <property type="entry name" value="holB"/>
    <property type="match status" value="1"/>
</dbReference>
<dbReference type="Pfam" id="PF13177">
    <property type="entry name" value="DNA_pol3_delta2"/>
    <property type="match status" value="1"/>
</dbReference>
<dbReference type="GO" id="GO:0003887">
    <property type="term" value="F:DNA-directed DNA polymerase activity"/>
    <property type="evidence" value="ECO:0007669"/>
    <property type="project" value="UniProtKB-KW"/>
</dbReference>
<dbReference type="InterPro" id="IPR015199">
    <property type="entry name" value="DNA_pol_III_delta_C"/>
</dbReference>
<evidence type="ECO:0000313" key="9">
    <source>
        <dbReference type="EMBL" id="MEC1180645.1"/>
    </source>
</evidence>
<keyword evidence="4 9" id="KW-0548">Nucleotidyltransferase</keyword>
<accession>A0AAW9NT08</accession>
<dbReference type="Gene3D" id="3.40.50.300">
    <property type="entry name" value="P-loop containing nucleotide triphosphate hydrolases"/>
    <property type="match status" value="1"/>
</dbReference>
<dbReference type="AlphaFoldDB" id="A0AAW9NT08"/>
<keyword evidence="10" id="KW-1185">Reference proteome</keyword>
<dbReference type="Gene3D" id="1.20.272.10">
    <property type="match status" value="1"/>
</dbReference>
<comment type="catalytic activity">
    <reaction evidence="7">
        <text>DNA(n) + a 2'-deoxyribonucleoside 5'-triphosphate = DNA(n+1) + diphosphate</text>
        <dbReference type="Rhea" id="RHEA:22508"/>
        <dbReference type="Rhea" id="RHEA-COMP:17339"/>
        <dbReference type="Rhea" id="RHEA-COMP:17340"/>
        <dbReference type="ChEBI" id="CHEBI:33019"/>
        <dbReference type="ChEBI" id="CHEBI:61560"/>
        <dbReference type="ChEBI" id="CHEBI:173112"/>
        <dbReference type="EC" id="2.7.7.7"/>
    </reaction>
</comment>
<proteinExistence type="predicted"/>
<dbReference type="Pfam" id="PF09115">
    <property type="entry name" value="DNApol3-delta_C"/>
    <property type="match status" value="1"/>
</dbReference>
<keyword evidence="3 9" id="KW-0808">Transferase</keyword>
<evidence type="ECO:0000259" key="8">
    <source>
        <dbReference type="Pfam" id="PF09115"/>
    </source>
</evidence>